<evidence type="ECO:0000256" key="1">
    <source>
        <dbReference type="SAM" id="MobiDB-lite"/>
    </source>
</evidence>
<keyword evidence="4" id="KW-1185">Reference proteome</keyword>
<accession>A0A6V8I8Y6</accession>
<feature type="region of interest" description="Disordered" evidence="1">
    <location>
        <begin position="383"/>
        <end position="402"/>
    </location>
</feature>
<organism evidence="3 4">
    <name type="scientific">Acetobacter persici</name>
    <dbReference type="NCBI Taxonomy" id="1076596"/>
    <lineage>
        <taxon>Bacteria</taxon>
        <taxon>Pseudomonadati</taxon>
        <taxon>Pseudomonadota</taxon>
        <taxon>Alphaproteobacteria</taxon>
        <taxon>Acetobacterales</taxon>
        <taxon>Acetobacteraceae</taxon>
        <taxon>Acetobacter</taxon>
    </lineage>
</organism>
<dbReference type="Proteomes" id="UP000548726">
    <property type="component" value="Unassembled WGS sequence"/>
</dbReference>
<keyword evidence="2" id="KW-0732">Signal</keyword>
<sequence>MNLQRKRNRMLKKLFLITALMSPPLAFCQTAAPIRPNHTLLQYSATNSNAGTLRKLFQTATPFTGERNTALLPPDGLSKDTYIPALYADGSSGTLYQIGQMADGSVQQSDVGNTIAPLDENKMMSASVIGDITLAPATGNGTTIKRNIGKRAIDFINMADSLILNGHGNSREDPLPNKDVEIWQNLRNKWGGDKIVILPSGYTPPSILKSYSIAAPSAPDPSNKNIFYFVPGGLNVLGVNGSQYGRTLIDTDNDTTISPFGGSLRFDKHTISAAAVNPIININYQNSSSSIGQTSGAGMYAKLPPINVNMYQDPEAYGSLTGISFWLLDQSRGDKAPMLNQSQIFDGTIIRDGRSSTWGFSLSHRDTTGTASNGFSQTYAELDGSANGPDGGNPVYSPGDGNRKGIWIQSGSENAHIEGTGKNSKLVENTIWKPNTIFKSGERIRAVATDGKLHLYDVTTAGTTGQSAPLWSMAAGEAIPDGTVKWTHLGQFNAGFSKAIFVDGNNYFGNGDSWFDTILTSNDNVYGAFIDVSSVRFIDPSKSFTVKTDENGIPLPDGHNSVLYNYTRSPYGAALRMAADMNIDFSADGTQEGLNKHRLTYSSTNNALEYISENIPVITIKNDLSLKTLGVSILGSGMKSKLYSKNIYPVDSAIIGSNLWNNGNNDTDILGGEGGLMLGVIKTQNGHPNPSPALEIQNNNHVVLHDTIQLAVMSKAQILARTNNIEGQKIYDIDDHAEVTYRCPHPNSCSWFPVMYGAALRK</sequence>
<feature type="chain" id="PRO_5027588195" evidence="2">
    <location>
        <begin position="29"/>
        <end position="762"/>
    </location>
</feature>
<gene>
    <name evidence="3" type="ORF">DmAi_11150</name>
</gene>
<name>A0A6V8I8Y6_9PROT</name>
<evidence type="ECO:0000256" key="2">
    <source>
        <dbReference type="SAM" id="SignalP"/>
    </source>
</evidence>
<comment type="caution">
    <text evidence="3">The sequence shown here is derived from an EMBL/GenBank/DDBJ whole genome shotgun (WGS) entry which is preliminary data.</text>
</comment>
<reference evidence="3 4" key="1">
    <citation type="journal article" date="2020" name="Cell Rep.">
        <title>Local necrotic cells trigger systemic immune activation via gut microbiome dysbiosis in Drosophila.</title>
        <authorList>
            <person name="Kosakamoto H."/>
            <person name="Yamauchi T."/>
            <person name="Akuzawa-Tokita Y."/>
            <person name="Nishimura K."/>
            <person name="Soga T."/>
            <person name="Murakami T."/>
            <person name="Mori H."/>
            <person name="Yamamoto K."/>
            <person name="Miyazaki R."/>
            <person name="Koto A."/>
            <person name="Miura M."/>
            <person name="Obata F."/>
        </authorList>
    </citation>
    <scope>NUCLEOTIDE SEQUENCE [LARGE SCALE GENOMIC DNA]</scope>
    <source>
        <strain evidence="3 4">Ai</strain>
    </source>
</reference>
<dbReference type="AlphaFoldDB" id="A0A6V8I8Y6"/>
<protein>
    <submittedName>
        <fullName evidence="3">Uncharacterized protein</fullName>
    </submittedName>
</protein>
<feature type="signal peptide" evidence="2">
    <location>
        <begin position="1"/>
        <end position="28"/>
    </location>
</feature>
<evidence type="ECO:0000313" key="4">
    <source>
        <dbReference type="Proteomes" id="UP000548726"/>
    </source>
</evidence>
<evidence type="ECO:0000313" key="3">
    <source>
        <dbReference type="EMBL" id="GFE93056.1"/>
    </source>
</evidence>
<dbReference type="EMBL" id="BLJP01000002">
    <property type="protein sequence ID" value="GFE93056.1"/>
    <property type="molecule type" value="Genomic_DNA"/>
</dbReference>
<proteinExistence type="predicted"/>